<dbReference type="AlphaFoldDB" id="A0A9P7NAI2"/>
<sequence>MVSSLPNLEPEPPNLITPSAAAEAKQRPSRQDGPLDQRQKLAAAASASAPPPHPRVATPIPSSSSSSPSSSSSKKHSRRMNSFAPTHGGLFLLLKSLLYACPARLGSPAQHGGWLVHSYCPIPATRGETVSFLRPMTSQYT</sequence>
<dbReference type="EMBL" id="SRPW01001424">
    <property type="protein sequence ID" value="KAG6001461.1"/>
    <property type="molecule type" value="Genomic_DNA"/>
</dbReference>
<keyword evidence="3" id="KW-1185">Reference proteome</keyword>
<comment type="caution">
    <text evidence="2">The sequence shown here is derived from an EMBL/GenBank/DDBJ whole genome shotgun (WGS) entry which is preliminary data.</text>
</comment>
<gene>
    <name evidence="2" type="ORF">E4U43_001310</name>
</gene>
<proteinExistence type="predicted"/>
<protein>
    <submittedName>
        <fullName evidence="2">Uncharacterized protein</fullName>
    </submittedName>
</protein>
<evidence type="ECO:0000256" key="1">
    <source>
        <dbReference type="SAM" id="MobiDB-lite"/>
    </source>
</evidence>
<organism evidence="2 3">
    <name type="scientific">Claviceps pusilla</name>
    <dbReference type="NCBI Taxonomy" id="123648"/>
    <lineage>
        <taxon>Eukaryota</taxon>
        <taxon>Fungi</taxon>
        <taxon>Dikarya</taxon>
        <taxon>Ascomycota</taxon>
        <taxon>Pezizomycotina</taxon>
        <taxon>Sordariomycetes</taxon>
        <taxon>Hypocreomycetidae</taxon>
        <taxon>Hypocreales</taxon>
        <taxon>Clavicipitaceae</taxon>
        <taxon>Claviceps</taxon>
    </lineage>
</organism>
<name>A0A9P7NAI2_9HYPO</name>
<feature type="region of interest" description="Disordered" evidence="1">
    <location>
        <begin position="1"/>
        <end position="82"/>
    </location>
</feature>
<feature type="compositionally biased region" description="Low complexity" evidence="1">
    <location>
        <begin position="61"/>
        <end position="72"/>
    </location>
</feature>
<dbReference type="Proteomes" id="UP000748025">
    <property type="component" value="Unassembled WGS sequence"/>
</dbReference>
<reference evidence="2" key="1">
    <citation type="journal article" date="2020" name="bioRxiv">
        <title>Whole genome comparisons of ergot fungi reveals the divergence and evolution of species within the genus Claviceps are the result of varying mechanisms driving genome evolution and host range expansion.</title>
        <authorList>
            <person name="Wyka S.A."/>
            <person name="Mondo S.J."/>
            <person name="Liu M."/>
            <person name="Dettman J."/>
            <person name="Nalam V."/>
            <person name="Broders K.D."/>
        </authorList>
    </citation>
    <scope>NUCLEOTIDE SEQUENCE</scope>
    <source>
        <strain evidence="2">CCC 602</strain>
    </source>
</reference>
<evidence type="ECO:0000313" key="3">
    <source>
        <dbReference type="Proteomes" id="UP000748025"/>
    </source>
</evidence>
<accession>A0A9P7NAI2</accession>
<evidence type="ECO:0000313" key="2">
    <source>
        <dbReference type="EMBL" id="KAG6001461.1"/>
    </source>
</evidence>
<feature type="compositionally biased region" description="Basic and acidic residues" evidence="1">
    <location>
        <begin position="24"/>
        <end position="39"/>
    </location>
</feature>